<name>A0ABR3F4D7_9AGAR</name>
<feature type="non-terminal residue" evidence="1">
    <location>
        <position position="1"/>
    </location>
</feature>
<evidence type="ECO:0000313" key="1">
    <source>
        <dbReference type="EMBL" id="KAL0569991.1"/>
    </source>
</evidence>
<accession>A0ABR3F4D7</accession>
<comment type="caution">
    <text evidence="1">The sequence shown here is derived from an EMBL/GenBank/DDBJ whole genome shotgun (WGS) entry which is preliminary data.</text>
</comment>
<evidence type="ECO:0008006" key="3">
    <source>
        <dbReference type="Google" id="ProtNLM"/>
    </source>
</evidence>
<dbReference type="Proteomes" id="UP001465976">
    <property type="component" value="Unassembled WGS sequence"/>
</dbReference>
<gene>
    <name evidence="1" type="ORF">V5O48_011972</name>
</gene>
<organism evidence="1 2">
    <name type="scientific">Marasmius crinis-equi</name>
    <dbReference type="NCBI Taxonomy" id="585013"/>
    <lineage>
        <taxon>Eukaryota</taxon>
        <taxon>Fungi</taxon>
        <taxon>Dikarya</taxon>
        <taxon>Basidiomycota</taxon>
        <taxon>Agaricomycotina</taxon>
        <taxon>Agaricomycetes</taxon>
        <taxon>Agaricomycetidae</taxon>
        <taxon>Agaricales</taxon>
        <taxon>Marasmiineae</taxon>
        <taxon>Marasmiaceae</taxon>
        <taxon>Marasmius</taxon>
    </lineage>
</organism>
<reference evidence="1 2" key="1">
    <citation type="submission" date="2024-02" db="EMBL/GenBank/DDBJ databases">
        <title>A draft genome for the cacao thread blight pathogen Marasmius crinis-equi.</title>
        <authorList>
            <person name="Cohen S.P."/>
            <person name="Baruah I.K."/>
            <person name="Amoako-Attah I."/>
            <person name="Bukari Y."/>
            <person name="Meinhardt L.W."/>
            <person name="Bailey B.A."/>
        </authorList>
    </citation>
    <scope>NUCLEOTIDE SEQUENCE [LARGE SCALE GENOMIC DNA]</scope>
    <source>
        <strain evidence="1 2">GH-76</strain>
    </source>
</reference>
<dbReference type="EMBL" id="JBAHYK010001013">
    <property type="protein sequence ID" value="KAL0569991.1"/>
    <property type="molecule type" value="Genomic_DNA"/>
</dbReference>
<proteinExistence type="predicted"/>
<protein>
    <recommendedName>
        <fullName evidence="3">C2H2-type domain-containing protein</fullName>
    </recommendedName>
</protein>
<evidence type="ECO:0000313" key="2">
    <source>
        <dbReference type="Proteomes" id="UP001465976"/>
    </source>
</evidence>
<keyword evidence="2" id="KW-1185">Reference proteome</keyword>
<sequence>QLILPKGIRSSDFRALWENRRRILKLPQPLPHIKVADWLLLMLGPSTCRGRGCTSESAGDVIFALNTRLCTNCAETSLISEETLLNGQRNPFAFGTGEEAKEFAKLVQSMTIDRKIYYSRHDIELVRTKLADCEEGERPAFVQKRQSAIEEKLRVDCKCESLLSVCKAELREEAIAERVDAVKTEISKLGFTEEDCGHIKSVRGVYKPVPLTPEGWKAIKPSVVNALVKRRLLNVFSVERSPEVGRRYKMYAQVCKRIKEPFRPIECREFPSPWAMIKGPLTPLSRLIAAPDSLCVTQVDFDSYEEEIRSRMEREAIQARENFLSRSKDHPVIEAERHRTLSLGQDPLPLLECLYSAGKPDSYVAVSAFLAIGIEPLLTTPDEMDAQRDVFRCMICYRLKLSRPMFWGSWREWLSHVHIAHKDGLDMGRRSLFMIQPGHKDRKSYGWSCNHCYDFDLDSFSEVEVHVRTVHGILNPQIPEDLFINDPTAHLDRVRSAHEWWARVDRDG</sequence>